<dbReference type="InterPro" id="IPR036526">
    <property type="entry name" value="C-N_Hydrolase_sf"/>
</dbReference>
<organism evidence="2">
    <name type="scientific">Ignisphaera aggregans</name>
    <dbReference type="NCBI Taxonomy" id="334771"/>
    <lineage>
        <taxon>Archaea</taxon>
        <taxon>Thermoproteota</taxon>
        <taxon>Thermoprotei</taxon>
        <taxon>Desulfurococcales</taxon>
        <taxon>Desulfurococcaceae</taxon>
        <taxon>Ignisphaera</taxon>
    </lineage>
</organism>
<dbReference type="AlphaFoldDB" id="A0A7C4D2C0"/>
<accession>A0A7C4D2C0</accession>
<dbReference type="CDD" id="cd07197">
    <property type="entry name" value="nitrilase"/>
    <property type="match status" value="1"/>
</dbReference>
<proteinExistence type="predicted"/>
<dbReference type="Pfam" id="PF00795">
    <property type="entry name" value="CN_hydrolase"/>
    <property type="match status" value="1"/>
</dbReference>
<keyword evidence="2" id="KW-0378">Hydrolase</keyword>
<name>A0A7C4D2C0_9CREN</name>
<sequence>MSNNVKNVMSVLHSVIDLGKYDQNIQRIEEMIERAKNEGAEVVLLPAMINGVPIFDLKKNLKTRRITETIPGRTSEQLARLANKFKIYILSGPILERRGSKIYRSAFLVDPSMNIKSVISQVNTPSKFGQSSSPPIINICGLTIGIFIAEDIHLPELSLLMKITNVDVVIFYPYPQISVDKITAIMKTRSLELNSMIISIGYTIRKKDEEVMFMPTSIVDENGAVIHEVIDKSPKIIKVNLDKERSKSKIGTESILSPSRKKLLKVLSKAISYYIK</sequence>
<dbReference type="SUPFAM" id="SSF56317">
    <property type="entry name" value="Carbon-nitrogen hydrolase"/>
    <property type="match status" value="1"/>
</dbReference>
<evidence type="ECO:0000259" key="1">
    <source>
        <dbReference type="PROSITE" id="PS50263"/>
    </source>
</evidence>
<dbReference type="GO" id="GO:0016787">
    <property type="term" value="F:hydrolase activity"/>
    <property type="evidence" value="ECO:0007669"/>
    <property type="project" value="UniProtKB-KW"/>
</dbReference>
<evidence type="ECO:0000313" key="2">
    <source>
        <dbReference type="EMBL" id="HGM07642.1"/>
    </source>
</evidence>
<comment type="caution">
    <text evidence="2">The sequence shown here is derived from an EMBL/GenBank/DDBJ whole genome shotgun (WGS) entry which is preliminary data.</text>
</comment>
<protein>
    <submittedName>
        <fullName evidence="2">Carbon-nitrogen hydrolase family protein</fullName>
    </submittedName>
</protein>
<dbReference type="PROSITE" id="PS50263">
    <property type="entry name" value="CN_HYDROLASE"/>
    <property type="match status" value="1"/>
</dbReference>
<dbReference type="PANTHER" id="PTHR23088:SF27">
    <property type="entry name" value="DEAMINATED GLUTATHIONE AMIDASE"/>
    <property type="match status" value="1"/>
</dbReference>
<gene>
    <name evidence="2" type="ORF">ENU31_04450</name>
</gene>
<dbReference type="Gene3D" id="3.60.110.10">
    <property type="entry name" value="Carbon-nitrogen hydrolase"/>
    <property type="match status" value="1"/>
</dbReference>
<dbReference type="InterPro" id="IPR003010">
    <property type="entry name" value="C-N_Hydrolase"/>
</dbReference>
<dbReference type="PANTHER" id="PTHR23088">
    <property type="entry name" value="NITRILASE-RELATED"/>
    <property type="match status" value="1"/>
</dbReference>
<reference evidence="2" key="1">
    <citation type="journal article" date="2020" name="mSystems">
        <title>Genome- and Community-Level Interaction Insights into Carbon Utilization and Element Cycling Functions of Hydrothermarchaeota in Hydrothermal Sediment.</title>
        <authorList>
            <person name="Zhou Z."/>
            <person name="Liu Y."/>
            <person name="Xu W."/>
            <person name="Pan J."/>
            <person name="Luo Z.H."/>
            <person name="Li M."/>
        </authorList>
    </citation>
    <scope>NUCLEOTIDE SEQUENCE [LARGE SCALE GENOMIC DNA]</scope>
    <source>
        <strain evidence="2">SpSt-658</strain>
    </source>
</reference>
<feature type="domain" description="CN hydrolase" evidence="1">
    <location>
        <begin position="6"/>
        <end position="243"/>
    </location>
</feature>
<dbReference type="EMBL" id="DTCA01000136">
    <property type="protein sequence ID" value="HGM07642.1"/>
    <property type="molecule type" value="Genomic_DNA"/>
</dbReference>